<proteinExistence type="predicted"/>
<protein>
    <submittedName>
        <fullName evidence="1">Uncharacterized protein</fullName>
    </submittedName>
</protein>
<accession>A0A415J3Q3</accession>
<name>A0A415J3Q3_9BACT</name>
<dbReference type="EMBL" id="QROI01000013">
    <property type="protein sequence ID" value="RHL14582.1"/>
    <property type="molecule type" value="Genomic_DNA"/>
</dbReference>
<comment type="caution">
    <text evidence="1">The sequence shown here is derived from an EMBL/GenBank/DDBJ whole genome shotgun (WGS) entry which is preliminary data.</text>
</comment>
<evidence type="ECO:0000313" key="1">
    <source>
        <dbReference type="EMBL" id="RHL14582.1"/>
    </source>
</evidence>
<dbReference type="AlphaFoldDB" id="A0A415J3Q3"/>
<sequence>MEFTSAQIDRIKELATMLTPVSDIAVLMDVDERRLREIISNKSHPASIAYRKGKAERALQIRQNELELAEAGSPLAVQLVGSYIRDMDSDEDL</sequence>
<dbReference type="RefSeq" id="WP_118441653.1">
    <property type="nucleotide sequence ID" value="NZ_JAXXNU010000062.1"/>
</dbReference>
<reference evidence="1 2" key="1">
    <citation type="submission" date="2018-08" db="EMBL/GenBank/DDBJ databases">
        <title>A genome reference for cultivated species of the human gut microbiota.</title>
        <authorList>
            <person name="Zou Y."/>
            <person name="Xue W."/>
            <person name="Luo G."/>
        </authorList>
    </citation>
    <scope>NUCLEOTIDE SEQUENCE [LARGE SCALE GENOMIC DNA]</scope>
    <source>
        <strain evidence="1 2">AF39-11</strain>
    </source>
</reference>
<organism evidence="1 2">
    <name type="scientific">Phocaeicola plebeius</name>
    <dbReference type="NCBI Taxonomy" id="310297"/>
    <lineage>
        <taxon>Bacteria</taxon>
        <taxon>Pseudomonadati</taxon>
        <taxon>Bacteroidota</taxon>
        <taxon>Bacteroidia</taxon>
        <taxon>Bacteroidales</taxon>
        <taxon>Bacteroidaceae</taxon>
        <taxon>Phocaeicola</taxon>
    </lineage>
</organism>
<dbReference type="Proteomes" id="UP000284916">
    <property type="component" value="Unassembled WGS sequence"/>
</dbReference>
<gene>
    <name evidence="1" type="ORF">DW035_10015</name>
</gene>
<evidence type="ECO:0000313" key="2">
    <source>
        <dbReference type="Proteomes" id="UP000284916"/>
    </source>
</evidence>